<keyword evidence="5" id="KW-0472">Membrane</keyword>
<dbReference type="Pfam" id="PF00010">
    <property type="entry name" value="HLH"/>
    <property type="match status" value="1"/>
</dbReference>
<evidence type="ECO:0000256" key="4">
    <source>
        <dbReference type="ARBA" id="ARBA00023242"/>
    </source>
</evidence>
<dbReference type="Gene3D" id="4.10.280.10">
    <property type="entry name" value="Helix-loop-helix DNA-binding domain"/>
    <property type="match status" value="1"/>
</dbReference>
<evidence type="ECO:0000256" key="5">
    <source>
        <dbReference type="SAM" id="Phobius"/>
    </source>
</evidence>
<evidence type="ECO:0000256" key="2">
    <source>
        <dbReference type="ARBA" id="ARBA00023015"/>
    </source>
</evidence>
<dbReference type="Gene3D" id="2.120.10.30">
    <property type="entry name" value="TolB, C-terminal domain"/>
    <property type="match status" value="2"/>
</dbReference>
<keyword evidence="5" id="KW-0812">Transmembrane</keyword>
<dbReference type="InterPro" id="IPR011598">
    <property type="entry name" value="bHLH_dom"/>
</dbReference>
<feature type="domain" description="BHLH" evidence="6">
    <location>
        <begin position="429"/>
        <end position="481"/>
    </location>
</feature>
<dbReference type="SUPFAM" id="SSF47459">
    <property type="entry name" value="HLH, helix-loop-helix DNA-binding domain"/>
    <property type="match status" value="1"/>
</dbReference>
<protein>
    <recommendedName>
        <fullName evidence="6">BHLH domain-containing protein</fullName>
    </recommendedName>
</protein>
<keyword evidence="2" id="KW-0805">Transcription regulation</keyword>
<sequence>MPISEKLPTWAVVPAVFAVFFVISYQILIAPDNLNGTKNVLSMAKSLRPYHFLSMDQRALSGIRKGEVLMLLLWTAVFSSGVEMVGWVEFAYTSPHRGNCSRHEVVPTCGRPLGLSFEKKTGDLYICDGYLGVMKVGPEGGLAELVVDQAEGRKVMFANQMDIDEEEDVFYFNDSTVVTSIISGRVIRYNKKTKEAKVVMDNLRCPKAGTRDIFAKVPGYPDNIRLTPTGDFWIGIHLNGFKPHWVSVKISGETGEIVEILEDKEGKTMQYVSEAYERDDGKIWFGSVFTPAVWVLDRKHACRVDASTVPFAPLLPYRTSLVSPSSLFPYGLTLAENKMFREVPASRENIILELVINQTKMCALVPPVFPNFGWPSTGEYESNYLVGENLDDFTFLDFPAPETYGVEHHQEIQEMLGVSVPSEGNGVVTKKLNHNASERDRRKKINSLFSSLRSCLPASDQSKKLSIPQTVSRSLKYIPELQEQVKKLIQKKEELLVRVSGQRDIEHYVEPHPKAVARYVSTISATKLGDNEVMVQISSSKNHNFSISNVLSGLEEDGFVLVDVSSSRSHGERLFYTLHLQMGNKDDYKLTCEELRQRMLYLYEECGNSFR</sequence>
<keyword evidence="4" id="KW-0539">Nucleus</keyword>
<name>A0ABQ7MM32_BRACM</name>
<comment type="caution">
    <text evidence="7">The sequence shown here is derived from an EMBL/GenBank/DDBJ whole genome shotgun (WGS) entry which is preliminary data.</text>
</comment>
<keyword evidence="8" id="KW-1185">Reference proteome</keyword>
<dbReference type="InterPro" id="IPR036638">
    <property type="entry name" value="HLH_DNA-bd_sf"/>
</dbReference>
<dbReference type="SUPFAM" id="SSF63829">
    <property type="entry name" value="Calcium-dependent phosphotriesterase"/>
    <property type="match status" value="1"/>
</dbReference>
<reference evidence="7 8" key="1">
    <citation type="submission" date="2021-03" db="EMBL/GenBank/DDBJ databases">
        <authorList>
            <person name="King G.J."/>
            <person name="Bancroft I."/>
            <person name="Baten A."/>
            <person name="Bloomfield J."/>
            <person name="Borpatragohain P."/>
            <person name="He Z."/>
            <person name="Irish N."/>
            <person name="Irwin J."/>
            <person name="Liu K."/>
            <person name="Mauleon R.P."/>
            <person name="Moore J."/>
            <person name="Morris R."/>
            <person name="Ostergaard L."/>
            <person name="Wang B."/>
            <person name="Wells R."/>
        </authorList>
    </citation>
    <scope>NUCLEOTIDE SEQUENCE [LARGE SCALE GENOMIC DNA]</scope>
    <source>
        <strain evidence="7">R-o-18</strain>
        <tissue evidence="7">Leaf</tissue>
    </source>
</reference>
<dbReference type="PANTHER" id="PTHR10426:SF90">
    <property type="entry name" value="PROTEIN STRICTOSIDINE SYNTHASE-LIKE 9"/>
    <property type="match status" value="1"/>
</dbReference>
<evidence type="ECO:0000313" key="7">
    <source>
        <dbReference type="EMBL" id="KAG5399774.1"/>
    </source>
</evidence>
<dbReference type="CDD" id="cd18914">
    <property type="entry name" value="bHLH_AtORG2_like"/>
    <property type="match status" value="1"/>
</dbReference>
<evidence type="ECO:0000313" key="8">
    <source>
        <dbReference type="Proteomes" id="UP000823674"/>
    </source>
</evidence>
<gene>
    <name evidence="7" type="primary">A04p004280.1_BraROA</name>
    <name evidence="7" type="ORF">IGI04_014381</name>
</gene>
<dbReference type="Proteomes" id="UP000823674">
    <property type="component" value="Chromosome A04"/>
</dbReference>
<evidence type="ECO:0000259" key="6">
    <source>
        <dbReference type="PROSITE" id="PS50888"/>
    </source>
</evidence>
<organism evidence="7 8">
    <name type="scientific">Brassica rapa subsp. trilocularis</name>
    <dbReference type="NCBI Taxonomy" id="1813537"/>
    <lineage>
        <taxon>Eukaryota</taxon>
        <taxon>Viridiplantae</taxon>
        <taxon>Streptophyta</taxon>
        <taxon>Embryophyta</taxon>
        <taxon>Tracheophyta</taxon>
        <taxon>Spermatophyta</taxon>
        <taxon>Magnoliopsida</taxon>
        <taxon>eudicotyledons</taxon>
        <taxon>Gunneridae</taxon>
        <taxon>Pentapetalae</taxon>
        <taxon>rosids</taxon>
        <taxon>malvids</taxon>
        <taxon>Brassicales</taxon>
        <taxon>Brassicaceae</taxon>
        <taxon>Brassiceae</taxon>
        <taxon>Brassica</taxon>
    </lineage>
</organism>
<accession>A0ABQ7MM32</accession>
<keyword evidence="3" id="KW-0804">Transcription</keyword>
<dbReference type="InterPro" id="IPR011042">
    <property type="entry name" value="6-blade_b-propeller_TolB-like"/>
</dbReference>
<feature type="transmembrane region" description="Helical" evidence="5">
    <location>
        <begin position="12"/>
        <end position="30"/>
    </location>
</feature>
<dbReference type="PANTHER" id="PTHR10426">
    <property type="entry name" value="STRICTOSIDINE SYNTHASE-RELATED"/>
    <property type="match status" value="1"/>
</dbReference>
<dbReference type="SMART" id="SM00353">
    <property type="entry name" value="HLH"/>
    <property type="match status" value="1"/>
</dbReference>
<keyword evidence="5" id="KW-1133">Transmembrane helix</keyword>
<evidence type="ECO:0000256" key="3">
    <source>
        <dbReference type="ARBA" id="ARBA00023163"/>
    </source>
</evidence>
<proteinExistence type="predicted"/>
<evidence type="ECO:0000256" key="1">
    <source>
        <dbReference type="ARBA" id="ARBA00004123"/>
    </source>
</evidence>
<comment type="subcellular location">
    <subcellularLocation>
        <location evidence="1">Nucleus</location>
    </subcellularLocation>
</comment>
<dbReference type="EMBL" id="JADBGQ010000004">
    <property type="protein sequence ID" value="KAG5399774.1"/>
    <property type="molecule type" value="Genomic_DNA"/>
</dbReference>
<dbReference type="PROSITE" id="PS50888">
    <property type="entry name" value="BHLH"/>
    <property type="match status" value="1"/>
</dbReference>